<feature type="transmembrane region" description="Helical" evidence="7">
    <location>
        <begin position="181"/>
        <end position="199"/>
    </location>
</feature>
<dbReference type="GO" id="GO:0016020">
    <property type="term" value="C:membrane"/>
    <property type="evidence" value="ECO:0007669"/>
    <property type="project" value="UniProtKB-SubCell"/>
</dbReference>
<accession>A0A9P6EVR4</accession>
<evidence type="ECO:0000256" key="4">
    <source>
        <dbReference type="ARBA" id="ARBA00022989"/>
    </source>
</evidence>
<feature type="compositionally biased region" description="Basic and acidic residues" evidence="6">
    <location>
        <begin position="229"/>
        <end position="243"/>
    </location>
</feature>
<evidence type="ECO:0000313" key="9">
    <source>
        <dbReference type="EMBL" id="KAF9535749.1"/>
    </source>
</evidence>
<keyword evidence="3 7" id="KW-0812">Transmembrane</keyword>
<comment type="caution">
    <text evidence="9">The sequence shown here is derived from an EMBL/GenBank/DDBJ whole genome shotgun (WGS) entry which is preliminary data.</text>
</comment>
<reference evidence="9" key="1">
    <citation type="submission" date="2020-11" db="EMBL/GenBank/DDBJ databases">
        <authorList>
            <consortium name="DOE Joint Genome Institute"/>
            <person name="Ahrendt S."/>
            <person name="Riley R."/>
            <person name="Andreopoulos W."/>
            <person name="Labutti K."/>
            <person name="Pangilinan J."/>
            <person name="Ruiz-Duenas F.J."/>
            <person name="Barrasa J.M."/>
            <person name="Sanchez-Garcia M."/>
            <person name="Camarero S."/>
            <person name="Miyauchi S."/>
            <person name="Serrano A."/>
            <person name="Linde D."/>
            <person name="Babiker R."/>
            <person name="Drula E."/>
            <person name="Ayuso-Fernandez I."/>
            <person name="Pacheco R."/>
            <person name="Padilla G."/>
            <person name="Ferreira P."/>
            <person name="Barriuso J."/>
            <person name="Kellner H."/>
            <person name="Castanera R."/>
            <person name="Alfaro M."/>
            <person name="Ramirez L."/>
            <person name="Pisabarro A.G."/>
            <person name="Kuo A."/>
            <person name="Tritt A."/>
            <person name="Lipzen A."/>
            <person name="He G."/>
            <person name="Yan M."/>
            <person name="Ng V."/>
            <person name="Cullen D."/>
            <person name="Martin F."/>
            <person name="Rosso M.-N."/>
            <person name="Henrissat B."/>
            <person name="Hibbett D."/>
            <person name="Martinez A.T."/>
            <person name="Grigoriev I.V."/>
        </authorList>
    </citation>
    <scope>NUCLEOTIDE SEQUENCE</scope>
    <source>
        <strain evidence="9">CBS 506.95</strain>
    </source>
</reference>
<feature type="transmembrane region" description="Helical" evidence="7">
    <location>
        <begin position="57"/>
        <end position="81"/>
    </location>
</feature>
<dbReference type="InterPro" id="IPR036259">
    <property type="entry name" value="MFS_trans_sf"/>
</dbReference>
<dbReference type="InterPro" id="IPR011701">
    <property type="entry name" value="MFS"/>
</dbReference>
<feature type="domain" description="Major facilitator superfamily (MFS) profile" evidence="8">
    <location>
        <begin position="23"/>
        <end position="467"/>
    </location>
</feature>
<feature type="transmembrane region" description="Helical" evidence="7">
    <location>
        <begin position="441"/>
        <end position="464"/>
    </location>
</feature>
<gene>
    <name evidence="9" type="ORF">CPB83DRAFT_901431</name>
</gene>
<dbReference type="Proteomes" id="UP000807306">
    <property type="component" value="Unassembled WGS sequence"/>
</dbReference>
<evidence type="ECO:0000256" key="2">
    <source>
        <dbReference type="ARBA" id="ARBA00022448"/>
    </source>
</evidence>
<dbReference type="AlphaFoldDB" id="A0A9P6EVR4"/>
<proteinExistence type="predicted"/>
<keyword evidence="10" id="KW-1185">Reference proteome</keyword>
<keyword evidence="4 7" id="KW-1133">Transmembrane helix</keyword>
<dbReference type="InterPro" id="IPR050930">
    <property type="entry name" value="MFS_Vesicular_Transporter"/>
</dbReference>
<dbReference type="PANTHER" id="PTHR23506:SF23">
    <property type="entry name" value="GH10249P"/>
    <property type="match status" value="1"/>
</dbReference>
<feature type="transmembrane region" description="Helical" evidence="7">
    <location>
        <begin position="373"/>
        <end position="399"/>
    </location>
</feature>
<dbReference type="SUPFAM" id="SSF103473">
    <property type="entry name" value="MFS general substrate transporter"/>
    <property type="match status" value="1"/>
</dbReference>
<evidence type="ECO:0000259" key="8">
    <source>
        <dbReference type="PROSITE" id="PS50850"/>
    </source>
</evidence>
<dbReference type="Pfam" id="PF07690">
    <property type="entry name" value="MFS_1"/>
    <property type="match status" value="2"/>
</dbReference>
<feature type="transmembrane region" description="Helical" evidence="7">
    <location>
        <begin position="284"/>
        <end position="300"/>
    </location>
</feature>
<feature type="transmembrane region" description="Helical" evidence="7">
    <location>
        <begin position="121"/>
        <end position="139"/>
    </location>
</feature>
<evidence type="ECO:0000256" key="5">
    <source>
        <dbReference type="ARBA" id="ARBA00023136"/>
    </source>
</evidence>
<comment type="subcellular location">
    <subcellularLocation>
        <location evidence="1">Membrane</location>
        <topology evidence="1">Multi-pass membrane protein</topology>
    </subcellularLocation>
</comment>
<evidence type="ECO:0000256" key="1">
    <source>
        <dbReference type="ARBA" id="ARBA00004141"/>
    </source>
</evidence>
<dbReference type="OrthoDB" id="440553at2759"/>
<feature type="transmembrane region" description="Helical" evidence="7">
    <location>
        <begin position="411"/>
        <end position="435"/>
    </location>
</feature>
<feature type="transmembrane region" description="Helical" evidence="7">
    <location>
        <begin position="320"/>
        <end position="342"/>
    </location>
</feature>
<keyword evidence="5 7" id="KW-0472">Membrane</keyword>
<evidence type="ECO:0000256" key="3">
    <source>
        <dbReference type="ARBA" id="ARBA00022692"/>
    </source>
</evidence>
<sequence>MSCFNHESSEPICLRWRSSSWFVTFVIGLGVSVDLLVYSIIIPVIPFQLEKLGYTRVSALTGWLLFCYSGGLVISTIPIAWFTERYETRQHPLVLGLLILTGSQILFMFAPHYAVMCIARILQGIGSSMVWVPGLALLTDSAPETLIGTQLGIVMAGVSVGVTIGPPVGGSLYPRFGFRGPFIFGIICTLIDLVFRLLVVERKVAVRWGYDPAAFENVRKDQPPTASLGHEDATTKETIGDPERIELGRRASGSAQEPQVGPLTGSKPLGFLVVIPCLLKDSRTLVALLIAFVYGILFSSQEPALPLHLSKVWKLDSGRIGLVFLASVIPTIFSGILSGIWVDRSGTEWPTFISLIMAIPWWIIVVIEYRLALFITAFGFEAFFSSAVLAPVTTELAAVAREMDGIGYGHVYGAFNLVYGLGSALGPVIGGQIYAHVDRGWLALCLVATGFLAVSTILSFFFIGKDPLYYRLRRFMPPRRPS</sequence>
<feature type="transmembrane region" description="Helical" evidence="7">
    <location>
        <begin position="349"/>
        <end position="367"/>
    </location>
</feature>
<evidence type="ECO:0000256" key="7">
    <source>
        <dbReference type="SAM" id="Phobius"/>
    </source>
</evidence>
<dbReference type="EMBL" id="MU157824">
    <property type="protein sequence ID" value="KAF9535749.1"/>
    <property type="molecule type" value="Genomic_DNA"/>
</dbReference>
<dbReference type="CDD" id="cd17325">
    <property type="entry name" value="MFS_MdtG_SLC18_like"/>
    <property type="match status" value="1"/>
</dbReference>
<dbReference type="InterPro" id="IPR020846">
    <property type="entry name" value="MFS_dom"/>
</dbReference>
<feature type="transmembrane region" description="Helical" evidence="7">
    <location>
        <begin position="21"/>
        <end position="45"/>
    </location>
</feature>
<feature type="transmembrane region" description="Helical" evidence="7">
    <location>
        <begin position="151"/>
        <end position="169"/>
    </location>
</feature>
<protein>
    <submittedName>
        <fullName evidence="9">Major facilitator superfamily domain-containing protein</fullName>
    </submittedName>
</protein>
<organism evidence="9 10">
    <name type="scientific">Crepidotus variabilis</name>
    <dbReference type="NCBI Taxonomy" id="179855"/>
    <lineage>
        <taxon>Eukaryota</taxon>
        <taxon>Fungi</taxon>
        <taxon>Dikarya</taxon>
        <taxon>Basidiomycota</taxon>
        <taxon>Agaricomycotina</taxon>
        <taxon>Agaricomycetes</taxon>
        <taxon>Agaricomycetidae</taxon>
        <taxon>Agaricales</taxon>
        <taxon>Agaricineae</taxon>
        <taxon>Crepidotaceae</taxon>
        <taxon>Crepidotus</taxon>
    </lineage>
</organism>
<dbReference type="GO" id="GO:0022857">
    <property type="term" value="F:transmembrane transporter activity"/>
    <property type="evidence" value="ECO:0007669"/>
    <property type="project" value="InterPro"/>
</dbReference>
<evidence type="ECO:0000256" key="6">
    <source>
        <dbReference type="SAM" id="MobiDB-lite"/>
    </source>
</evidence>
<dbReference type="PROSITE" id="PS50850">
    <property type="entry name" value="MFS"/>
    <property type="match status" value="1"/>
</dbReference>
<feature type="transmembrane region" description="Helical" evidence="7">
    <location>
        <begin position="93"/>
        <end position="115"/>
    </location>
</feature>
<name>A0A9P6EVR4_9AGAR</name>
<dbReference type="PANTHER" id="PTHR23506">
    <property type="entry name" value="GH10249P"/>
    <property type="match status" value="1"/>
</dbReference>
<dbReference type="Gene3D" id="1.20.1250.20">
    <property type="entry name" value="MFS general substrate transporter like domains"/>
    <property type="match status" value="2"/>
</dbReference>
<keyword evidence="2" id="KW-0813">Transport</keyword>
<feature type="region of interest" description="Disordered" evidence="6">
    <location>
        <begin position="221"/>
        <end position="243"/>
    </location>
</feature>
<evidence type="ECO:0000313" key="10">
    <source>
        <dbReference type="Proteomes" id="UP000807306"/>
    </source>
</evidence>